<keyword evidence="11 20" id="KW-0408">Iron</keyword>
<comment type="cofactor">
    <cofactor evidence="20">
        <name>Mo-molybdopterin</name>
        <dbReference type="ChEBI" id="CHEBI:71302"/>
    </cofactor>
    <text evidence="20">Binds 1 Mo-molybdopterin (Mo-MPT) cofactor per subunit.</text>
</comment>
<dbReference type="GO" id="GO:0071949">
    <property type="term" value="F:FAD binding"/>
    <property type="evidence" value="ECO:0007669"/>
    <property type="project" value="InterPro"/>
</dbReference>
<dbReference type="eggNOG" id="KOG0430">
    <property type="taxonomic scope" value="Eukaryota"/>
</dbReference>
<sequence length="1286" mass="141184">MQQAKFTINGKPYEFSALSSEDLPVDTSLNTFIRTRANLKGTKFLCLEGGCGVCIVHIEGTHPVTRQRTAFSVNSCLFSVLSCHGMDVRTVEGIGSKLAGYHPVQERLAQMNGTQCGYCSPGMVMSMYGLLEAKGGIVTMAEVEQGLAGNICRCTGYRPILDAFKSFAVDTPARALRSSTGQCLADIEELPRSCDVPCASGSEPPCSARTCFDQPVSVRCPDNRQWYRVRTVDEVFEILAPLEPDAFMLVAGNTGHGVYRRSPKLRVFVDIRNVEELHNYWIGSSLIVGANVPLTEFIEILREAARKDRRFSYCKEVAQHVEDVAHPAVRNVGTIAGNLVLKYRHPEFPSDLFVLFEALGVEMTIVGAKGSIHKLLPERFLGFDLRKRIILNITLPALDPEVSVFRSYKVAPRAQNSKAYVNAGFLVRLCPRKVNVEYARLCFGGIDASFCHATATEEFVKGKNLFNNIDLQEALATLNGELPFNEQLRLPSSSYRRQVAVGLLYRFVLQLSPRDRRVANPLVRTGGNPLIRPLSHGIQSFDTYPSNWPLTQALPKLEALHQTAGELVYLNDLPSRPDELSAAFVLATKARCSITGIDAGPALALSGVVGFYSVTDLPGVNDFGGLKGSINTTFPYNNVPELIFCEGRVLYHGQPIGVLVANTFARAQEAAKLVVITYGPPDGPILPTVADVMAVGATERIATVESDVIGRNYHRASVDRPETMQLRGSYEFGSQAHFATEPHACLCIPTEDGLEVYSTTQTSHLVQLAVSKALAIPQNTVNVIVPPVGGSFGGKMTRSGLIACTASLAALHTKRPVRMVVPFETIMQAIGKRIGAHCEYSVHFDAQSGRIVKLQNEHTQDFGCSSYESMAILFREAFKNCYNGTDLWRLQLKGAVTDAPSNTWLRSPGTAEAIGTIETIMEHIAFTAGLDPLAVRLANMDPSSRMATLLPAFQRDVDFLVRKAANDRFNETNRWKKRGISIVPTAHPITYFGGINAWVSIYHVDGSVAITHGGIEMGQSINTKTAQVAAHILGIPLAKISMKPHSTVSSPNSFITGGSIGTDLVTYSVKRACEMLLERIRPVWDENRTASWEATVQTCYQRGIDLTASYFVRRSDIQPYTVWALCCVEVELDLLTGQVLLPRVDILEDTGESMNPLLDIGQIEGAFMMAMGLHLMEELQYDRGTGELLNSRTWTYKPPMARDIPIDFRVRLLQKSSNAAGVLRSKTTGEPAYNLGVTVAFALRYALWAARRDAGLPREWLDLGTSLTVEKILSLTGNTIDQFVLH</sequence>
<dbReference type="VEuPathDB" id="VectorBase:ADAC007128"/>
<dbReference type="Pfam" id="PF03450">
    <property type="entry name" value="CO_deh_flav_C"/>
    <property type="match status" value="1"/>
</dbReference>
<evidence type="ECO:0000256" key="9">
    <source>
        <dbReference type="ARBA" id="ARBA00022827"/>
    </source>
</evidence>
<evidence type="ECO:0000256" key="11">
    <source>
        <dbReference type="ARBA" id="ARBA00023004"/>
    </source>
</evidence>
<evidence type="ECO:0000256" key="3">
    <source>
        <dbReference type="ARBA" id="ARBA00006849"/>
    </source>
</evidence>
<keyword evidence="5 20" id="KW-0500">Molybdenum</keyword>
<dbReference type="Pfam" id="PF02738">
    <property type="entry name" value="MoCoBD_1"/>
    <property type="match status" value="1"/>
</dbReference>
<evidence type="ECO:0000256" key="12">
    <source>
        <dbReference type="ARBA" id="ARBA00023014"/>
    </source>
</evidence>
<dbReference type="SMART" id="SM01008">
    <property type="entry name" value="Ald_Xan_dh_C"/>
    <property type="match status" value="1"/>
</dbReference>
<evidence type="ECO:0000313" key="25">
    <source>
        <dbReference type="Proteomes" id="UP000000673"/>
    </source>
</evidence>
<feature type="domain" description="FAD-binding PCMH-type" evidence="22">
    <location>
        <begin position="219"/>
        <end position="400"/>
    </location>
</feature>
<evidence type="ECO:0000256" key="19">
    <source>
        <dbReference type="PIRSR" id="PIRSR000127-2"/>
    </source>
</evidence>
<evidence type="ECO:0000256" key="2">
    <source>
        <dbReference type="ARBA" id="ARBA00004275"/>
    </source>
</evidence>
<dbReference type="Pfam" id="PF01799">
    <property type="entry name" value="Fer2_2"/>
    <property type="match status" value="1"/>
</dbReference>
<dbReference type="InterPro" id="IPR002346">
    <property type="entry name" value="Mopterin_DH_FAD-bd"/>
</dbReference>
<reference evidence="24" key="4">
    <citation type="submission" date="2015-06" db="UniProtKB">
        <authorList>
            <consortium name="EnsemblMetazoa"/>
        </authorList>
    </citation>
    <scope>IDENTIFICATION</scope>
</reference>
<comment type="cofactor">
    <cofactor evidence="15">
        <name>[2Fe-2S] cluster</name>
        <dbReference type="ChEBI" id="CHEBI:190135"/>
    </cofactor>
</comment>
<feature type="binding site" evidence="20">
    <location>
        <position position="761"/>
    </location>
    <ligand>
        <name>Mo-molybdopterin</name>
        <dbReference type="ChEBI" id="CHEBI:71302"/>
    </ligand>
    <ligandPart>
        <name>Mo</name>
        <dbReference type="ChEBI" id="CHEBI:28685"/>
    </ligandPart>
</feature>
<keyword evidence="13" id="KW-0520">NAD</keyword>
<evidence type="ECO:0000256" key="16">
    <source>
        <dbReference type="ARBA" id="ARBA00052415"/>
    </source>
</evidence>
<dbReference type="FunFam" id="3.30.365.10:FF:000001">
    <property type="entry name" value="Xanthine dehydrogenase oxidase"/>
    <property type="match status" value="1"/>
</dbReference>
<feature type="binding site" evidence="20">
    <location>
        <position position="1058"/>
    </location>
    <ligand>
        <name>Mo-molybdopterin</name>
        <dbReference type="ChEBI" id="CHEBI:71302"/>
    </ligand>
    <ligandPart>
        <name>Mo</name>
        <dbReference type="ChEBI" id="CHEBI:28685"/>
    </ligandPart>
</feature>
<dbReference type="SUPFAM" id="SSF54665">
    <property type="entry name" value="CO dehydrogenase molybdoprotein N-domain-like"/>
    <property type="match status" value="1"/>
</dbReference>
<feature type="binding site" evidence="19">
    <location>
        <position position="409"/>
    </location>
    <ligand>
        <name>FAD</name>
        <dbReference type="ChEBI" id="CHEBI:57692"/>
    </ligand>
</feature>
<dbReference type="GO" id="GO:0005506">
    <property type="term" value="F:iron ion binding"/>
    <property type="evidence" value="ECO:0007669"/>
    <property type="project" value="InterPro"/>
</dbReference>
<dbReference type="InterPro" id="IPR016166">
    <property type="entry name" value="FAD-bd_PCMH"/>
</dbReference>
<feature type="binding site" evidence="20">
    <location>
        <position position="76"/>
    </location>
    <ligand>
        <name>[2Fe-2S] cluster</name>
        <dbReference type="ChEBI" id="CHEBI:190135"/>
        <label>1</label>
    </ligand>
</feature>
<dbReference type="InterPro" id="IPR036318">
    <property type="entry name" value="FAD-bd_PCMH-like_sf"/>
</dbReference>
<reference evidence="23" key="2">
    <citation type="submission" date="2010-05" db="EMBL/GenBank/DDBJ databases">
        <authorList>
            <person name="Almeida L.G."/>
            <person name="Nicolas M.F."/>
            <person name="Souza R.C."/>
            <person name="Vasconcelos A.T.R."/>
        </authorList>
    </citation>
    <scope>NUCLEOTIDE SEQUENCE</scope>
</reference>
<accession>W5JE76</accession>
<dbReference type="InterPro" id="IPR012675">
    <property type="entry name" value="Beta-grasp_dom_sf"/>
</dbReference>
<dbReference type="EnsemblMetazoa" id="ADAC007128-RA">
    <property type="protein sequence ID" value="ADAC007128-PA"/>
    <property type="gene ID" value="ADAC007128"/>
</dbReference>
<dbReference type="Pfam" id="PF01315">
    <property type="entry name" value="Ald_Xan_dh_C"/>
    <property type="match status" value="1"/>
</dbReference>
<dbReference type="Pfam" id="PF20256">
    <property type="entry name" value="MoCoBD_2"/>
    <property type="match status" value="1"/>
</dbReference>
<feature type="binding site" evidence="20">
    <location>
        <position position="46"/>
    </location>
    <ligand>
        <name>[2Fe-2S] cluster</name>
        <dbReference type="ChEBI" id="CHEBI:190135"/>
        <label>1</label>
    </ligand>
</feature>
<dbReference type="InterPro" id="IPR008274">
    <property type="entry name" value="AldOxase/xan_DH_MoCoBD1"/>
</dbReference>
<reference evidence="23" key="3">
    <citation type="journal article" date="2013" name="Nucleic Acids Res.">
        <title>The genome of Anopheles darlingi, the main neotropical malaria vector.</title>
        <authorList>
            <person name="Marinotti O."/>
            <person name="Cerqueira G.C."/>
            <person name="de Almeida L.G."/>
            <person name="Ferro M.I."/>
            <person name="Loreto E.L."/>
            <person name="Zaha A."/>
            <person name="Teixeira S.M."/>
            <person name="Wespiser A.R."/>
            <person name="Almeida E Silva A."/>
            <person name="Schlindwein A.D."/>
            <person name="Pacheco A.C."/>
            <person name="Silva A.L."/>
            <person name="Graveley B.R."/>
            <person name="Walenz B.P."/>
            <person name="Lima Bde A."/>
            <person name="Ribeiro C.A."/>
            <person name="Nunes-Silva C.G."/>
            <person name="de Carvalho C.R."/>
            <person name="Soares C.M."/>
            <person name="de Menezes C.B."/>
            <person name="Matiolli C."/>
            <person name="Caffrey D."/>
            <person name="Araujo D.A."/>
            <person name="de Oliveira D.M."/>
            <person name="Golenbock D."/>
            <person name="Grisard E.C."/>
            <person name="Fantinatti-Garboggini F."/>
            <person name="de Carvalho F.M."/>
            <person name="Barcellos F.G."/>
            <person name="Prosdocimi F."/>
            <person name="May G."/>
            <person name="Azevedo Junior G.M."/>
            <person name="Guimaraes G.M."/>
            <person name="Goldman G.H."/>
            <person name="Padilha I.Q."/>
            <person name="Batista Jda S."/>
            <person name="Ferro J.A."/>
            <person name="Ribeiro J.M."/>
            <person name="Fietto J.L."/>
            <person name="Dabbas K.M."/>
            <person name="Cerdeira L."/>
            <person name="Agnez-Lima L.F."/>
            <person name="Brocchi M."/>
            <person name="de Carvalho M.O."/>
            <person name="Teixeira Mde M."/>
            <person name="Diniz Maia Mde M."/>
            <person name="Goldman M.H."/>
            <person name="Cruz Schneider M.P."/>
            <person name="Felipe M.S."/>
            <person name="Hungria M."/>
            <person name="Nicolas M.F."/>
            <person name="Pereira M."/>
            <person name="Montes M.A."/>
            <person name="Cantao M.E."/>
            <person name="Vincentz M."/>
            <person name="Rafael M.S."/>
            <person name="Silverman N."/>
            <person name="Stoco P.H."/>
            <person name="Souza R.C."/>
            <person name="Vicentini R."/>
            <person name="Gazzinelli R.T."/>
            <person name="Neves Rde O."/>
            <person name="Silva R."/>
            <person name="Astolfi-Filho S."/>
            <person name="Maciel T.E."/>
            <person name="Urmenyi T.P."/>
            <person name="Tadei W.P."/>
            <person name="Camargo E.P."/>
            <person name="de Vasconcelos A.T."/>
        </authorList>
    </citation>
    <scope>NUCLEOTIDE SEQUENCE</scope>
</reference>
<dbReference type="SUPFAM" id="SSF55447">
    <property type="entry name" value="CO dehydrogenase flavoprotein C-terminal domain-like"/>
    <property type="match status" value="1"/>
</dbReference>
<evidence type="ECO:0000256" key="20">
    <source>
        <dbReference type="PIRSR" id="PIRSR000127-3"/>
    </source>
</evidence>
<evidence type="ECO:0000313" key="24">
    <source>
        <dbReference type="EnsemblMetazoa" id="ADAC007128-PA"/>
    </source>
</evidence>
<dbReference type="OMA" id="NAGSRWK"/>
<dbReference type="SMART" id="SM01092">
    <property type="entry name" value="CO_deh_flav_C"/>
    <property type="match status" value="1"/>
</dbReference>
<dbReference type="Gene3D" id="3.10.20.30">
    <property type="match status" value="1"/>
</dbReference>
<evidence type="ECO:0000256" key="10">
    <source>
        <dbReference type="ARBA" id="ARBA00023002"/>
    </source>
</evidence>
<feature type="active site" description="Proton acceptor" evidence="18">
    <location>
        <position position="1230"/>
    </location>
</feature>
<dbReference type="Gene3D" id="3.30.365.10">
    <property type="entry name" value="Aldehyde oxidase/xanthine dehydrogenase, molybdopterin binding domain"/>
    <property type="match status" value="4"/>
</dbReference>
<evidence type="ECO:0000256" key="15">
    <source>
        <dbReference type="ARBA" id="ARBA00034078"/>
    </source>
</evidence>
<feature type="binding site" evidence="19">
    <location>
        <position position="875"/>
    </location>
    <ligand>
        <name>substrate</name>
    </ligand>
</feature>
<dbReference type="SUPFAM" id="SSF56176">
    <property type="entry name" value="FAD-binding/transporter-associated domain-like"/>
    <property type="match status" value="1"/>
</dbReference>
<dbReference type="GO" id="GO:0051537">
    <property type="term" value="F:2 iron, 2 sulfur cluster binding"/>
    <property type="evidence" value="ECO:0007669"/>
    <property type="project" value="UniProtKB-KW"/>
</dbReference>
<dbReference type="InterPro" id="IPR036010">
    <property type="entry name" value="2Fe-2S_ferredoxin-like_sf"/>
</dbReference>
<evidence type="ECO:0000256" key="5">
    <source>
        <dbReference type="ARBA" id="ARBA00022505"/>
    </source>
</evidence>
<comment type="catalytic activity">
    <reaction evidence="16">
        <text>indole-3-acetaldehyde + O2 + H2O = (indol-3-yl)acetate + H2O2 + H(+)</text>
        <dbReference type="Rhea" id="RHEA:16277"/>
        <dbReference type="ChEBI" id="CHEBI:15377"/>
        <dbReference type="ChEBI" id="CHEBI:15378"/>
        <dbReference type="ChEBI" id="CHEBI:15379"/>
        <dbReference type="ChEBI" id="CHEBI:16240"/>
        <dbReference type="ChEBI" id="CHEBI:18086"/>
        <dbReference type="ChEBI" id="CHEBI:30854"/>
        <dbReference type="EC" id="1.2.3.7"/>
    </reaction>
</comment>
<keyword evidence="10" id="KW-0560">Oxidoreductase</keyword>
<dbReference type="InterPro" id="IPR006058">
    <property type="entry name" value="2Fe2S_fd_BS"/>
</dbReference>
<reference evidence="23 25" key="1">
    <citation type="journal article" date="2010" name="BMC Genomics">
        <title>Combination of measures distinguishes pre-miRNAs from other stem-loops in the genome of the newly sequenced Anopheles darlingi.</title>
        <authorList>
            <person name="Mendes N.D."/>
            <person name="Freitas A.T."/>
            <person name="Vasconcelos A.T."/>
            <person name="Sagot M.F."/>
        </authorList>
    </citation>
    <scope>NUCLEOTIDE SEQUENCE</scope>
</reference>
<dbReference type="STRING" id="43151.W5JE76"/>
<dbReference type="CDD" id="cd00207">
    <property type="entry name" value="fer2"/>
    <property type="match status" value="1"/>
</dbReference>
<evidence type="ECO:0000256" key="6">
    <source>
        <dbReference type="ARBA" id="ARBA00022630"/>
    </source>
</evidence>
<evidence type="ECO:0000256" key="1">
    <source>
        <dbReference type="ARBA" id="ARBA00001974"/>
    </source>
</evidence>
<comment type="similarity">
    <text evidence="3">Belongs to the xanthine dehydrogenase family.</text>
</comment>
<dbReference type="SUPFAM" id="SSF54292">
    <property type="entry name" value="2Fe-2S ferredoxin-like"/>
    <property type="match status" value="1"/>
</dbReference>
<dbReference type="InterPro" id="IPR016208">
    <property type="entry name" value="Ald_Oxase/xanthine_DH-like"/>
</dbReference>
<feature type="binding site" evidence="20">
    <location>
        <position position="54"/>
    </location>
    <ligand>
        <name>[2Fe-2S] cluster</name>
        <dbReference type="ChEBI" id="CHEBI:190135"/>
        <label>1</label>
    </ligand>
</feature>
<dbReference type="InterPro" id="IPR000674">
    <property type="entry name" value="Ald_Oxase/Xan_DH_a/b"/>
</dbReference>
<feature type="binding site" evidence="20">
    <location>
        <position position="116"/>
    </location>
    <ligand>
        <name>[2Fe-2S] cluster</name>
        <dbReference type="ChEBI" id="CHEBI:190135"/>
        <label>2</label>
    </ligand>
</feature>
<keyword evidence="14" id="KW-0576">Peroxisome</keyword>
<feature type="binding site" evidence="20">
    <location>
        <position position="154"/>
    </location>
    <ligand>
        <name>[2Fe-2S] cluster</name>
        <dbReference type="ChEBI" id="CHEBI:190135"/>
        <label>2</label>
    </ligand>
</feature>
<evidence type="ECO:0000256" key="7">
    <source>
        <dbReference type="ARBA" id="ARBA00022714"/>
    </source>
</evidence>
<feature type="binding site" evidence="20">
    <location>
        <position position="906"/>
    </location>
    <ligand>
        <name>Mo-molybdopterin</name>
        <dbReference type="ChEBI" id="CHEBI:71302"/>
    </ligand>
    <ligandPart>
        <name>Mo</name>
        <dbReference type="ChEBI" id="CHEBI:28685"/>
    </ligandPart>
</feature>
<keyword evidence="12 20" id="KW-0411">Iron-sulfur</keyword>
<evidence type="ECO:0000256" key="8">
    <source>
        <dbReference type="ARBA" id="ARBA00022723"/>
    </source>
</evidence>
<dbReference type="InterPro" id="IPR005107">
    <property type="entry name" value="CO_DH_flav_C"/>
</dbReference>
<evidence type="ECO:0000256" key="4">
    <source>
        <dbReference type="ARBA" id="ARBA00011738"/>
    </source>
</evidence>
<comment type="subunit">
    <text evidence="4">Homodimer.</text>
</comment>
<keyword evidence="8 20" id="KW-0479">Metal-binding</keyword>
<organism evidence="23">
    <name type="scientific">Anopheles darlingi</name>
    <name type="common">Mosquito</name>
    <dbReference type="NCBI Taxonomy" id="43151"/>
    <lineage>
        <taxon>Eukaryota</taxon>
        <taxon>Metazoa</taxon>
        <taxon>Ecdysozoa</taxon>
        <taxon>Arthropoda</taxon>
        <taxon>Hexapoda</taxon>
        <taxon>Insecta</taxon>
        <taxon>Pterygota</taxon>
        <taxon>Neoptera</taxon>
        <taxon>Endopterygota</taxon>
        <taxon>Diptera</taxon>
        <taxon>Nematocera</taxon>
        <taxon>Culicoidea</taxon>
        <taxon>Culicidae</taxon>
        <taxon>Anophelinae</taxon>
        <taxon>Anopheles</taxon>
    </lineage>
</organism>
<dbReference type="Gene3D" id="3.30.465.10">
    <property type="match status" value="1"/>
</dbReference>
<dbReference type="PROSITE" id="PS51387">
    <property type="entry name" value="FAD_PCMH"/>
    <property type="match status" value="1"/>
</dbReference>
<dbReference type="PANTHER" id="PTHR11908">
    <property type="entry name" value="XANTHINE DEHYDROGENASE"/>
    <property type="match status" value="1"/>
</dbReference>
<dbReference type="FunFam" id="3.30.390.50:FF:000003">
    <property type="entry name" value="Aldehyde oxidase1"/>
    <property type="match status" value="1"/>
</dbReference>
<comment type="cofactor">
    <cofactor evidence="20">
        <name>[2Fe-2S] cluster</name>
        <dbReference type="ChEBI" id="CHEBI:190135"/>
    </cofactor>
    <text evidence="20">Binds 2 [2Fe-2S] clusters.</text>
</comment>
<evidence type="ECO:0000259" key="21">
    <source>
        <dbReference type="PROSITE" id="PS51085"/>
    </source>
</evidence>
<evidence type="ECO:0000256" key="13">
    <source>
        <dbReference type="ARBA" id="ARBA00023027"/>
    </source>
</evidence>
<dbReference type="Proteomes" id="UP000000673">
    <property type="component" value="Unassembled WGS sequence"/>
</dbReference>
<proteinExistence type="inferred from homology"/>
<dbReference type="InterPro" id="IPR016169">
    <property type="entry name" value="FAD-bd_PCMH_sub2"/>
</dbReference>
<dbReference type="SUPFAM" id="SSF56003">
    <property type="entry name" value="Molybdenum cofactor-binding domain"/>
    <property type="match status" value="1"/>
</dbReference>
<comment type="cofactor">
    <cofactor evidence="1 19">
        <name>FAD</name>
        <dbReference type="ChEBI" id="CHEBI:57692"/>
    </cofactor>
</comment>
<feature type="binding site" evidence="20">
    <location>
        <position position="152"/>
    </location>
    <ligand>
        <name>[2Fe-2S] cluster</name>
        <dbReference type="ChEBI" id="CHEBI:190135"/>
        <label>2</label>
    </ligand>
</feature>
<dbReference type="VEuPathDB" id="VectorBase:ADAR2_002248"/>
<dbReference type="InterPro" id="IPR036856">
    <property type="entry name" value="Ald_Oxase/Xan_DH_a/b_sf"/>
</dbReference>
<feature type="binding site" evidence="20">
    <location>
        <position position="51"/>
    </location>
    <ligand>
        <name>[2Fe-2S] cluster</name>
        <dbReference type="ChEBI" id="CHEBI:190135"/>
        <label>1</label>
    </ligand>
</feature>
<protein>
    <recommendedName>
        <fullName evidence="17">Indole-3-acetaldehyde oxidase</fullName>
    </recommendedName>
</protein>
<dbReference type="GO" id="GO:0005777">
    <property type="term" value="C:peroxisome"/>
    <property type="evidence" value="ECO:0007669"/>
    <property type="project" value="UniProtKB-SubCell"/>
</dbReference>
<keyword evidence="7 20" id="KW-0001">2Fe-2S</keyword>
<dbReference type="Gene3D" id="1.10.150.120">
    <property type="entry name" value="[2Fe-2S]-binding domain"/>
    <property type="match status" value="1"/>
</dbReference>
<keyword evidence="6" id="KW-0285">Flavoprotein</keyword>
<dbReference type="FunFam" id="3.30.465.10:FF:000013">
    <property type="entry name" value="Aldehyde oxidase"/>
    <property type="match status" value="1"/>
</dbReference>
<dbReference type="Gene3D" id="3.90.1170.50">
    <property type="entry name" value="Aldehyde oxidase/xanthine dehydrogenase, a/b hammerhead"/>
    <property type="match status" value="1"/>
</dbReference>
<dbReference type="PROSITE" id="PS00197">
    <property type="entry name" value="2FE2S_FER_1"/>
    <property type="match status" value="1"/>
</dbReference>
<evidence type="ECO:0000259" key="22">
    <source>
        <dbReference type="PROSITE" id="PS51387"/>
    </source>
</evidence>
<keyword evidence="25" id="KW-1185">Reference proteome</keyword>
<evidence type="ECO:0000256" key="17">
    <source>
        <dbReference type="ARBA" id="ARBA00072265"/>
    </source>
</evidence>
<name>W5JE76_ANODA</name>
<feature type="binding site" evidence="20">
    <location>
        <position position="119"/>
    </location>
    <ligand>
        <name>[2Fe-2S] cluster</name>
        <dbReference type="ChEBI" id="CHEBI:190135"/>
        <label>2</label>
    </ligand>
</feature>
<feature type="domain" description="2Fe-2S ferredoxin-type" evidence="21">
    <location>
        <begin position="2"/>
        <end position="94"/>
    </location>
</feature>
<dbReference type="InterPro" id="IPR002888">
    <property type="entry name" value="2Fe-2S-bd"/>
</dbReference>
<dbReference type="GO" id="GO:0050302">
    <property type="term" value="F:indole-3-acetaldehyde oxidase activity"/>
    <property type="evidence" value="ECO:0007669"/>
    <property type="project" value="UniProtKB-EC"/>
</dbReference>
<feature type="binding site" evidence="20">
    <location>
        <position position="792"/>
    </location>
    <ligand>
        <name>Mo-molybdopterin</name>
        <dbReference type="ChEBI" id="CHEBI:71302"/>
    </ligand>
    <ligandPart>
        <name>Mo</name>
        <dbReference type="ChEBI" id="CHEBI:28685"/>
    </ligandPart>
</feature>
<evidence type="ECO:0000256" key="18">
    <source>
        <dbReference type="PIRSR" id="PIRSR000127-1"/>
    </source>
</evidence>
<dbReference type="PROSITE" id="PS51085">
    <property type="entry name" value="2FE2S_FER_2"/>
    <property type="match status" value="1"/>
</dbReference>
<dbReference type="FunFam" id="3.30.365.10:FF:000008">
    <property type="entry name" value="Aldehyde oxidase1"/>
    <property type="match status" value="1"/>
</dbReference>
<dbReference type="InterPro" id="IPR036884">
    <property type="entry name" value="2Fe-2S-bd_dom_sf"/>
</dbReference>
<dbReference type="Pfam" id="PF00941">
    <property type="entry name" value="FAD_binding_5"/>
    <property type="match status" value="1"/>
</dbReference>
<evidence type="ECO:0000256" key="14">
    <source>
        <dbReference type="ARBA" id="ARBA00023140"/>
    </source>
</evidence>
<dbReference type="InterPro" id="IPR046867">
    <property type="entry name" value="AldOxase/xan_DH_MoCoBD2"/>
</dbReference>
<dbReference type="HOGENOM" id="CLU_001681_1_0_1"/>
<dbReference type="SUPFAM" id="SSF47741">
    <property type="entry name" value="CO dehydrogenase ISP C-domain like"/>
    <property type="match status" value="1"/>
</dbReference>
<dbReference type="FunFam" id="3.10.20.30:FF:000012">
    <property type="entry name" value="Xanthine dehydrogenase/oxidase"/>
    <property type="match status" value="1"/>
</dbReference>
<dbReference type="InterPro" id="IPR001041">
    <property type="entry name" value="2Fe-2S_ferredoxin-type"/>
</dbReference>
<dbReference type="PIRSF" id="PIRSF000127">
    <property type="entry name" value="Xanthine_DH"/>
    <property type="match status" value="1"/>
</dbReference>
<dbReference type="InterPro" id="IPR037165">
    <property type="entry name" value="AldOxase/xan_DH_Mopterin-bd_sf"/>
</dbReference>
<dbReference type="Gene3D" id="3.30.390.50">
    <property type="entry name" value="CO dehydrogenase flavoprotein, C-terminal domain"/>
    <property type="match status" value="1"/>
</dbReference>
<dbReference type="EMBL" id="ADMH02001746">
    <property type="protein sequence ID" value="ETN61205.1"/>
    <property type="molecule type" value="Genomic_DNA"/>
</dbReference>
<gene>
    <name evidence="23" type="ORF">AND_007128</name>
</gene>
<evidence type="ECO:0000313" key="23">
    <source>
        <dbReference type="EMBL" id="ETN61205.1"/>
    </source>
</evidence>
<dbReference type="InterPro" id="IPR036683">
    <property type="entry name" value="CO_DH_flav_C_dom_sf"/>
</dbReference>
<dbReference type="PANTHER" id="PTHR11908:SF132">
    <property type="entry name" value="ALDEHYDE OXIDASE 1-RELATED"/>
    <property type="match status" value="1"/>
</dbReference>
<comment type="subcellular location">
    <subcellularLocation>
        <location evidence="2">Peroxisome</location>
    </subcellularLocation>
</comment>
<keyword evidence="9 19" id="KW-0274">FAD</keyword>